<evidence type="ECO:0000256" key="1">
    <source>
        <dbReference type="ARBA" id="ARBA00023284"/>
    </source>
</evidence>
<dbReference type="NCBIfam" id="NF047696">
    <property type="entry name" value="ThlDiSintTplARhiz"/>
    <property type="match status" value="1"/>
</dbReference>
<dbReference type="InterPro" id="IPR017937">
    <property type="entry name" value="Thioredoxin_CS"/>
</dbReference>
<keyword evidence="2" id="KW-0812">Transmembrane</keyword>
<dbReference type="GO" id="GO:0016209">
    <property type="term" value="F:antioxidant activity"/>
    <property type="evidence" value="ECO:0007669"/>
    <property type="project" value="InterPro"/>
</dbReference>
<dbReference type="InterPro" id="IPR000866">
    <property type="entry name" value="AhpC/TSA"/>
</dbReference>
<dbReference type="CDD" id="cd02966">
    <property type="entry name" value="TlpA_like_family"/>
    <property type="match status" value="1"/>
</dbReference>
<keyword evidence="4" id="KW-0413">Isomerase</keyword>
<accession>A0A2T5VI59</accession>
<dbReference type="InterPro" id="IPR013766">
    <property type="entry name" value="Thioredoxin_domain"/>
</dbReference>
<keyword evidence="1" id="KW-0676">Redox-active center</keyword>
<evidence type="ECO:0000256" key="2">
    <source>
        <dbReference type="SAM" id="Phobius"/>
    </source>
</evidence>
<dbReference type="OrthoDB" id="9799347at2"/>
<feature type="domain" description="Thioredoxin" evidence="3">
    <location>
        <begin position="70"/>
        <end position="219"/>
    </location>
</feature>
<name>A0A2T5VI59_9HYPH</name>
<reference evidence="4 5" key="1">
    <citation type="submission" date="2018-04" db="EMBL/GenBank/DDBJ databases">
        <title>Genomic Encyclopedia of Archaeal and Bacterial Type Strains, Phase II (KMG-II): from individual species to whole genera.</title>
        <authorList>
            <person name="Goeker M."/>
        </authorList>
    </citation>
    <scope>NUCLEOTIDE SEQUENCE [LARGE SCALE GENOMIC DNA]</scope>
    <source>
        <strain evidence="4 5">DSM 23382</strain>
    </source>
</reference>
<dbReference type="GO" id="GO:0015036">
    <property type="term" value="F:disulfide oxidoreductase activity"/>
    <property type="evidence" value="ECO:0007669"/>
    <property type="project" value="UniProtKB-ARBA"/>
</dbReference>
<dbReference type="InterPro" id="IPR050553">
    <property type="entry name" value="Thioredoxin_ResA/DsbE_sf"/>
</dbReference>
<dbReference type="PROSITE" id="PS51352">
    <property type="entry name" value="THIOREDOXIN_2"/>
    <property type="match status" value="1"/>
</dbReference>
<dbReference type="RefSeq" id="WP_107988875.1">
    <property type="nucleotide sequence ID" value="NZ_QAYG01000001.1"/>
</dbReference>
<evidence type="ECO:0000313" key="4">
    <source>
        <dbReference type="EMBL" id="PTW63447.1"/>
    </source>
</evidence>
<organism evidence="4 5">
    <name type="scientific">Breoghania corrubedonensis</name>
    <dbReference type="NCBI Taxonomy" id="665038"/>
    <lineage>
        <taxon>Bacteria</taxon>
        <taxon>Pseudomonadati</taxon>
        <taxon>Pseudomonadota</taxon>
        <taxon>Alphaproteobacteria</taxon>
        <taxon>Hyphomicrobiales</taxon>
        <taxon>Stappiaceae</taxon>
        <taxon>Breoghania</taxon>
    </lineage>
</organism>
<sequence>MTEPANDNPKRGNGLKLIALAGLAGAVIGLAAIYGIGLPDGNSSRTGACAASLKTAADIKPLATGEVAAFLPTTKALDVSHLAFKSADGKDMTVADFKGKTVLLNLWATWCAPCRKEMPALDRLEGAMGSDRFQVVPVNVDTRGGDRPWNFMKEINVTHLPHYADDTMGIFNEMRSMSRATGLPTTMLVSPEGCEIGTMYGPAEWDSADAQRLLKAAMGEKNEAADR</sequence>
<dbReference type="AlphaFoldDB" id="A0A2T5VI59"/>
<dbReference type="PANTHER" id="PTHR42852">
    <property type="entry name" value="THIOL:DISULFIDE INTERCHANGE PROTEIN DSBE"/>
    <property type="match status" value="1"/>
</dbReference>
<keyword evidence="2" id="KW-1133">Transmembrane helix</keyword>
<dbReference type="InterPro" id="IPR036249">
    <property type="entry name" value="Thioredoxin-like_sf"/>
</dbReference>
<keyword evidence="2" id="KW-0472">Membrane</keyword>
<dbReference type="PROSITE" id="PS00194">
    <property type="entry name" value="THIOREDOXIN_1"/>
    <property type="match status" value="1"/>
</dbReference>
<dbReference type="Gene3D" id="3.40.30.10">
    <property type="entry name" value="Glutaredoxin"/>
    <property type="match status" value="1"/>
</dbReference>
<proteinExistence type="predicted"/>
<feature type="transmembrane region" description="Helical" evidence="2">
    <location>
        <begin position="17"/>
        <end position="36"/>
    </location>
</feature>
<dbReference type="SUPFAM" id="SSF52833">
    <property type="entry name" value="Thioredoxin-like"/>
    <property type="match status" value="1"/>
</dbReference>
<dbReference type="Pfam" id="PF00578">
    <property type="entry name" value="AhpC-TSA"/>
    <property type="match status" value="1"/>
</dbReference>
<dbReference type="PANTHER" id="PTHR42852:SF13">
    <property type="entry name" value="PROTEIN DIPZ"/>
    <property type="match status" value="1"/>
</dbReference>
<protein>
    <submittedName>
        <fullName evidence="4">Thiol-disulfide isomerase/thioredoxin</fullName>
    </submittedName>
</protein>
<keyword evidence="5" id="KW-1185">Reference proteome</keyword>
<dbReference type="Proteomes" id="UP000244081">
    <property type="component" value="Unassembled WGS sequence"/>
</dbReference>
<comment type="caution">
    <text evidence="4">The sequence shown here is derived from an EMBL/GenBank/DDBJ whole genome shotgun (WGS) entry which is preliminary data.</text>
</comment>
<gene>
    <name evidence="4" type="ORF">C8N35_1011501</name>
</gene>
<evidence type="ECO:0000259" key="3">
    <source>
        <dbReference type="PROSITE" id="PS51352"/>
    </source>
</evidence>
<dbReference type="GO" id="GO:0016853">
    <property type="term" value="F:isomerase activity"/>
    <property type="evidence" value="ECO:0007669"/>
    <property type="project" value="UniProtKB-KW"/>
</dbReference>
<evidence type="ECO:0000313" key="5">
    <source>
        <dbReference type="Proteomes" id="UP000244081"/>
    </source>
</evidence>
<dbReference type="EMBL" id="QAYG01000001">
    <property type="protein sequence ID" value="PTW63447.1"/>
    <property type="molecule type" value="Genomic_DNA"/>
</dbReference>